<dbReference type="SUPFAM" id="SSF52833">
    <property type="entry name" value="Thioredoxin-like"/>
    <property type="match status" value="1"/>
</dbReference>
<dbReference type="Pfam" id="PF08534">
    <property type="entry name" value="Redoxin"/>
    <property type="match status" value="1"/>
</dbReference>
<dbReference type="InterPro" id="IPR017937">
    <property type="entry name" value="Thioredoxin_CS"/>
</dbReference>
<dbReference type="InterPro" id="IPR013740">
    <property type="entry name" value="Redoxin"/>
</dbReference>
<dbReference type="CDD" id="cd02966">
    <property type="entry name" value="TlpA_like_family"/>
    <property type="match status" value="1"/>
</dbReference>
<name>A0A444MV03_9SPHI</name>
<dbReference type="RefSeq" id="WP_128531968.1">
    <property type="nucleotide sequence ID" value="NZ_SBIW01000001.1"/>
</dbReference>
<gene>
    <name evidence="5" type="ORF">EPL05_02740</name>
</gene>
<dbReference type="PANTHER" id="PTHR42852:SF17">
    <property type="entry name" value="THIOREDOXIN-LIKE PROTEIN HI_1115"/>
    <property type="match status" value="1"/>
</dbReference>
<dbReference type="OrthoDB" id="9815205at2"/>
<evidence type="ECO:0000256" key="3">
    <source>
        <dbReference type="ARBA" id="ARBA00023284"/>
    </source>
</evidence>
<dbReference type="PROSITE" id="PS51352">
    <property type="entry name" value="THIOREDOXIN_2"/>
    <property type="match status" value="1"/>
</dbReference>
<feature type="domain" description="Thioredoxin" evidence="4">
    <location>
        <begin position="44"/>
        <end position="190"/>
    </location>
</feature>
<dbReference type="AlphaFoldDB" id="A0A444MV03"/>
<dbReference type="EMBL" id="SBIW01000001">
    <property type="protein sequence ID" value="RWY57462.1"/>
    <property type="molecule type" value="Genomic_DNA"/>
</dbReference>
<evidence type="ECO:0000259" key="4">
    <source>
        <dbReference type="PROSITE" id="PS51352"/>
    </source>
</evidence>
<dbReference type="GO" id="GO:0017004">
    <property type="term" value="P:cytochrome complex assembly"/>
    <property type="evidence" value="ECO:0007669"/>
    <property type="project" value="UniProtKB-KW"/>
</dbReference>
<evidence type="ECO:0000313" key="6">
    <source>
        <dbReference type="Proteomes" id="UP000286701"/>
    </source>
</evidence>
<comment type="caution">
    <text evidence="5">The sequence shown here is derived from an EMBL/GenBank/DDBJ whole genome shotgun (WGS) entry which is preliminary data.</text>
</comment>
<comment type="subcellular location">
    <subcellularLocation>
        <location evidence="1">Cell envelope</location>
    </subcellularLocation>
</comment>
<dbReference type="PROSITE" id="PS00194">
    <property type="entry name" value="THIOREDOXIN_1"/>
    <property type="match status" value="1"/>
</dbReference>
<keyword evidence="2" id="KW-0201">Cytochrome c-type biogenesis</keyword>
<evidence type="ECO:0000313" key="5">
    <source>
        <dbReference type="EMBL" id="RWY57462.1"/>
    </source>
</evidence>
<protein>
    <submittedName>
        <fullName evidence="5">TlpA family protein disulfide reductase</fullName>
    </submittedName>
</protein>
<keyword evidence="3" id="KW-0676">Redox-active center</keyword>
<dbReference type="InterPro" id="IPR013766">
    <property type="entry name" value="Thioredoxin_domain"/>
</dbReference>
<dbReference type="GO" id="GO:0030313">
    <property type="term" value="C:cell envelope"/>
    <property type="evidence" value="ECO:0007669"/>
    <property type="project" value="UniProtKB-SubCell"/>
</dbReference>
<dbReference type="Gene3D" id="3.40.30.10">
    <property type="entry name" value="Glutaredoxin"/>
    <property type="match status" value="1"/>
</dbReference>
<evidence type="ECO:0000256" key="1">
    <source>
        <dbReference type="ARBA" id="ARBA00004196"/>
    </source>
</evidence>
<organism evidence="5 6">
    <name type="scientific">Mucilaginibacter gilvus</name>
    <dbReference type="NCBI Taxonomy" id="2305909"/>
    <lineage>
        <taxon>Bacteria</taxon>
        <taxon>Pseudomonadati</taxon>
        <taxon>Bacteroidota</taxon>
        <taxon>Sphingobacteriia</taxon>
        <taxon>Sphingobacteriales</taxon>
        <taxon>Sphingobacteriaceae</taxon>
        <taxon>Mucilaginibacter</taxon>
    </lineage>
</organism>
<dbReference type="InterPro" id="IPR050553">
    <property type="entry name" value="Thioredoxin_ResA/DsbE_sf"/>
</dbReference>
<dbReference type="InterPro" id="IPR036249">
    <property type="entry name" value="Thioredoxin-like_sf"/>
</dbReference>
<evidence type="ECO:0000256" key="2">
    <source>
        <dbReference type="ARBA" id="ARBA00022748"/>
    </source>
</evidence>
<accession>A0A444MV03</accession>
<dbReference type="Proteomes" id="UP000286701">
    <property type="component" value="Unassembled WGS sequence"/>
</dbReference>
<proteinExistence type="predicted"/>
<dbReference type="GO" id="GO:0016491">
    <property type="term" value="F:oxidoreductase activity"/>
    <property type="evidence" value="ECO:0007669"/>
    <property type="project" value="InterPro"/>
</dbReference>
<keyword evidence="6" id="KW-1185">Reference proteome</keyword>
<sequence>MRKWLTKGNLINGVIIIALLVVVFVPPAKALLMRGLMGIGFFKADVTQQAPPVPVVADIAFQNAAGQTIHLSQLKGKVVFLNFWATWCPPCRAEMPSINTLHQKLKDDSNVVFIMVDADSQLNLAAQFMTKYAYDLPLYQVVSDMPQSVYSGSLPTTVIFNKAGKMVFKHDGMANYDSGEVEEFLTKLAAAK</sequence>
<dbReference type="PANTHER" id="PTHR42852">
    <property type="entry name" value="THIOL:DISULFIDE INTERCHANGE PROTEIN DSBE"/>
    <property type="match status" value="1"/>
</dbReference>
<reference evidence="5 6" key="1">
    <citation type="submission" date="2019-01" db="EMBL/GenBank/DDBJ databases">
        <title>Mucilaginibacter antarcticum sp. nov., isolated from antarctic soil.</title>
        <authorList>
            <person name="Yan Y.-Q."/>
            <person name="Du Z.-J."/>
        </authorList>
    </citation>
    <scope>NUCLEOTIDE SEQUENCE [LARGE SCALE GENOMIC DNA]</scope>
    <source>
        <strain evidence="5 6">F01003</strain>
    </source>
</reference>